<dbReference type="InterPro" id="IPR038717">
    <property type="entry name" value="Tc1-like_DDE_dom"/>
</dbReference>
<organism evidence="2 3">
    <name type="scientific">Hepatospora eriocheir</name>
    <dbReference type="NCBI Taxonomy" id="1081669"/>
    <lineage>
        <taxon>Eukaryota</taxon>
        <taxon>Fungi</taxon>
        <taxon>Fungi incertae sedis</taxon>
        <taxon>Microsporidia</taxon>
        <taxon>Hepatosporidae</taxon>
        <taxon>Hepatospora</taxon>
    </lineage>
</organism>
<evidence type="ECO:0000313" key="2">
    <source>
        <dbReference type="EMBL" id="ORD98534.1"/>
    </source>
</evidence>
<dbReference type="EMBL" id="LTAI01000609">
    <property type="protein sequence ID" value="ORD98534.1"/>
    <property type="molecule type" value="Genomic_DNA"/>
</dbReference>
<reference evidence="2 3" key="1">
    <citation type="journal article" date="2017" name="Environ. Microbiol.">
        <title>Decay of the glycolytic pathway and adaptation to intranuclear parasitism within Enterocytozoonidae microsporidia.</title>
        <authorList>
            <person name="Wiredu Boakye D."/>
            <person name="Jaroenlak P."/>
            <person name="Prachumwat A."/>
            <person name="Williams T.A."/>
            <person name="Bateman K.S."/>
            <person name="Itsathitphaisarn O."/>
            <person name="Sritunyalucksana K."/>
            <person name="Paszkiewicz K.H."/>
            <person name="Moore K.A."/>
            <person name="Stentiford G.D."/>
            <person name="Williams B.A."/>
        </authorList>
    </citation>
    <scope>NUCLEOTIDE SEQUENCE [LARGE SCALE GENOMIC DNA]</scope>
    <source>
        <strain evidence="3">canceri</strain>
    </source>
</reference>
<gene>
    <name evidence="2" type="ORF">A0H76_2315</name>
</gene>
<name>A0A1X0QFV2_9MICR</name>
<sequence>MNKYGRVYHKIHDKAINGEDFKICLFELKNACLSLEINDPVIILDNARIHHYSGFSSMIESLNLNLQYLPAYSPFLNPIENCFSIWKNYVIRMEALNETQLKNFIDFGFNEVTPDNCDSFYRKMLRYINRSANSEVILE</sequence>
<evidence type="ECO:0000313" key="3">
    <source>
        <dbReference type="Proteomes" id="UP000192501"/>
    </source>
</evidence>
<accession>A0A1X0QFV2</accession>
<dbReference type="VEuPathDB" id="MicrosporidiaDB:HERIO_1574"/>
<proteinExistence type="predicted"/>
<dbReference type="VEuPathDB" id="MicrosporidiaDB:A0H76_2315"/>
<dbReference type="GO" id="GO:0003676">
    <property type="term" value="F:nucleic acid binding"/>
    <property type="evidence" value="ECO:0007669"/>
    <property type="project" value="InterPro"/>
</dbReference>
<dbReference type="InterPro" id="IPR036397">
    <property type="entry name" value="RNaseH_sf"/>
</dbReference>
<dbReference type="Gene3D" id="3.30.420.10">
    <property type="entry name" value="Ribonuclease H-like superfamily/Ribonuclease H"/>
    <property type="match status" value="1"/>
</dbReference>
<dbReference type="Pfam" id="PF13358">
    <property type="entry name" value="DDE_3"/>
    <property type="match status" value="1"/>
</dbReference>
<feature type="domain" description="Tc1-like transposase DDE" evidence="1">
    <location>
        <begin position="10"/>
        <end position="94"/>
    </location>
</feature>
<evidence type="ECO:0000259" key="1">
    <source>
        <dbReference type="Pfam" id="PF13358"/>
    </source>
</evidence>
<protein>
    <recommendedName>
        <fullName evidence="1">Tc1-like transposase DDE domain-containing protein</fullName>
    </recommendedName>
</protein>
<dbReference type="AlphaFoldDB" id="A0A1X0QFV2"/>
<dbReference type="Proteomes" id="UP000192501">
    <property type="component" value="Unassembled WGS sequence"/>
</dbReference>
<comment type="caution">
    <text evidence="2">The sequence shown here is derived from an EMBL/GenBank/DDBJ whole genome shotgun (WGS) entry which is preliminary data.</text>
</comment>